<dbReference type="KEGG" id="abae:CL176_07120"/>
<proteinExistence type="predicted"/>
<accession>A0A347WL25</accession>
<organism evidence="1 2">
    <name type="scientific">Suicoccus acidiformans</name>
    <dbReference type="NCBI Taxonomy" id="2036206"/>
    <lineage>
        <taxon>Bacteria</taxon>
        <taxon>Bacillati</taxon>
        <taxon>Bacillota</taxon>
        <taxon>Bacilli</taxon>
        <taxon>Lactobacillales</taxon>
        <taxon>Aerococcaceae</taxon>
        <taxon>Suicoccus</taxon>
    </lineage>
</organism>
<sequence length="83" mass="8848">MANPDKPDATYAGHLDWGGQVLEADLPAAAQGLKVEIGYEYVIDGPGKILIGFVVLGPDGSDKPEERTVMFGQYDARSNAIAR</sequence>
<dbReference type="OrthoDB" id="9766816at2"/>
<dbReference type="Proteomes" id="UP000263232">
    <property type="component" value="Chromosome"/>
</dbReference>
<evidence type="ECO:0000313" key="2">
    <source>
        <dbReference type="Proteomes" id="UP000263232"/>
    </source>
</evidence>
<protein>
    <submittedName>
        <fullName evidence="1">Uncharacterized protein</fullName>
    </submittedName>
</protein>
<dbReference type="AlphaFoldDB" id="A0A347WL25"/>
<reference evidence="1 2" key="1">
    <citation type="submission" date="2017-09" db="EMBL/GenBank/DDBJ databases">
        <title>Complete genome sequence of Oxytococcus suis strain ZY16052.</title>
        <authorList>
            <person name="Li F."/>
        </authorList>
    </citation>
    <scope>NUCLEOTIDE SEQUENCE [LARGE SCALE GENOMIC DNA]</scope>
    <source>
        <strain evidence="1 2">ZY16052</strain>
    </source>
</reference>
<evidence type="ECO:0000313" key="1">
    <source>
        <dbReference type="EMBL" id="AXY25782.1"/>
    </source>
</evidence>
<dbReference type="EMBL" id="CP023434">
    <property type="protein sequence ID" value="AXY25782.1"/>
    <property type="molecule type" value="Genomic_DNA"/>
</dbReference>
<keyword evidence="2" id="KW-1185">Reference proteome</keyword>
<name>A0A347WL25_9LACT</name>
<gene>
    <name evidence="1" type="ORF">CL176_07120</name>
</gene>